<evidence type="ECO:0000313" key="3">
    <source>
        <dbReference type="Proteomes" id="UP000094707"/>
    </source>
</evidence>
<dbReference type="PANTHER" id="PTHR22798">
    <property type="entry name" value="MCT-1 PROTEIN"/>
    <property type="match status" value="1"/>
</dbReference>
<dbReference type="Pfam" id="PF01472">
    <property type="entry name" value="PUA"/>
    <property type="match status" value="1"/>
</dbReference>
<keyword evidence="3" id="KW-1185">Reference proteome</keyword>
<dbReference type="STRING" id="118062.MCBB_0518"/>
<dbReference type="NCBIfam" id="NF011153">
    <property type="entry name" value="PRK14560.1-4"/>
    <property type="match status" value="1"/>
</dbReference>
<dbReference type="PROSITE" id="PS50890">
    <property type="entry name" value="PUA"/>
    <property type="match status" value="1"/>
</dbReference>
<dbReference type="NCBIfam" id="TIGR03684">
    <property type="entry name" value="arCOG00985"/>
    <property type="match status" value="1"/>
</dbReference>
<dbReference type="Proteomes" id="UP000094707">
    <property type="component" value="Chromosome I"/>
</dbReference>
<dbReference type="PANTHER" id="PTHR22798:SF0">
    <property type="entry name" value="MALIGNANT T-CELL-AMPLIFIED SEQUENCE 1"/>
    <property type="match status" value="1"/>
</dbReference>
<dbReference type="RefSeq" id="WP_071906296.1">
    <property type="nucleotide sequence ID" value="NZ_LT607756.1"/>
</dbReference>
<dbReference type="GO" id="GO:0001731">
    <property type="term" value="P:formation of translation preinitiation complex"/>
    <property type="evidence" value="ECO:0007669"/>
    <property type="project" value="TreeGrafter"/>
</dbReference>
<dbReference type="InterPro" id="IPR015947">
    <property type="entry name" value="PUA-like_sf"/>
</dbReference>
<feature type="domain" description="PUA" evidence="1">
    <location>
        <begin position="75"/>
        <end position="150"/>
    </location>
</feature>
<dbReference type="Pfam" id="PF09183">
    <property type="entry name" value="DUF1947"/>
    <property type="match status" value="1"/>
</dbReference>
<dbReference type="InterPro" id="IPR016437">
    <property type="entry name" value="MCT-1/Tma20"/>
</dbReference>
<dbReference type="InterPro" id="IPR015266">
    <property type="entry name" value="DUF1947"/>
</dbReference>
<dbReference type="NCBIfam" id="TIGR00451">
    <property type="entry name" value="unchar_dom_2"/>
    <property type="match status" value="1"/>
</dbReference>
<dbReference type="CDD" id="cd21154">
    <property type="entry name" value="PUA_MJ1432-like"/>
    <property type="match status" value="1"/>
</dbReference>
<dbReference type="PIRSF" id="PIRSF005067">
    <property type="entry name" value="Tma_RNA-bind_prd"/>
    <property type="match status" value="1"/>
</dbReference>
<dbReference type="InterPro" id="IPR036974">
    <property type="entry name" value="PUA_sf"/>
</dbReference>
<dbReference type="AlphaFoldDB" id="A0A1D3L0B6"/>
<dbReference type="InterPro" id="IPR022430">
    <property type="entry name" value="CHP03684"/>
</dbReference>
<dbReference type="GeneID" id="30411376"/>
<gene>
    <name evidence="2" type="ORF">MCBB_0518</name>
</gene>
<reference evidence="2 3" key="1">
    <citation type="submission" date="2016-08" db="EMBL/GenBank/DDBJ databases">
        <authorList>
            <person name="Seilhamer J.J."/>
        </authorList>
    </citation>
    <scope>NUCLEOTIDE SEQUENCE [LARGE SCALE GENOMIC DNA]</scope>
    <source>
        <strain evidence="2">Buetzberg</strain>
    </source>
</reference>
<name>A0A1D3L0B6_9EURY</name>
<dbReference type="InterPro" id="IPR002478">
    <property type="entry name" value="PUA"/>
</dbReference>
<dbReference type="EMBL" id="LT607756">
    <property type="protein sequence ID" value="SCG85094.1"/>
    <property type="molecule type" value="Genomic_DNA"/>
</dbReference>
<dbReference type="PATRIC" id="fig|129848.4.peg.521"/>
<protein>
    <recommendedName>
        <fullName evidence="1">PUA domain-containing protein</fullName>
    </recommendedName>
</protein>
<dbReference type="KEGG" id="mcub:MCBB_0518"/>
<dbReference type="Gene3D" id="2.30.130.10">
    <property type="entry name" value="PUA domain"/>
    <property type="match status" value="1"/>
</dbReference>
<dbReference type="OrthoDB" id="27972at2157"/>
<dbReference type="GO" id="GO:0003723">
    <property type="term" value="F:RNA binding"/>
    <property type="evidence" value="ECO:0007669"/>
    <property type="project" value="InterPro"/>
</dbReference>
<evidence type="ECO:0000313" key="2">
    <source>
        <dbReference type="EMBL" id="SCG85094.1"/>
    </source>
</evidence>
<dbReference type="SUPFAM" id="SSF88697">
    <property type="entry name" value="PUA domain-like"/>
    <property type="match status" value="1"/>
</dbReference>
<dbReference type="SMART" id="SM00359">
    <property type="entry name" value="PUA"/>
    <property type="match status" value="1"/>
</dbReference>
<accession>A0A1D3L0B6</accession>
<sequence length="158" mass="17564">MKIKKRYYLKKKKLKEVQEKLGDYAELIKPKSKVEIIETDLPDILLVDGEPLVMMLDDEPLPTVKGALKMDIKSSYVVVDMGAVKFVAKGADVMSPGIVDADPSIEEGNLVVIVEESHKKPLAVGRSLISGTEMIENREGKAVKSLHYIGDDIWNLEI</sequence>
<dbReference type="InterPro" id="IPR004521">
    <property type="entry name" value="Uncharacterised_CHP00451"/>
</dbReference>
<dbReference type="Gene3D" id="3.10.450.120">
    <property type="entry name" value="Pre-PUA domain, domain 1"/>
    <property type="match status" value="1"/>
</dbReference>
<evidence type="ECO:0000259" key="1">
    <source>
        <dbReference type="SMART" id="SM00359"/>
    </source>
</evidence>
<proteinExistence type="predicted"/>
<organism evidence="2 3">
    <name type="scientific">Methanobacterium congolense</name>
    <dbReference type="NCBI Taxonomy" id="118062"/>
    <lineage>
        <taxon>Archaea</taxon>
        <taxon>Methanobacteriati</taxon>
        <taxon>Methanobacteriota</taxon>
        <taxon>Methanomada group</taxon>
        <taxon>Methanobacteria</taxon>
        <taxon>Methanobacteriales</taxon>
        <taxon>Methanobacteriaceae</taxon>
        <taxon>Methanobacterium</taxon>
    </lineage>
</organism>